<dbReference type="EC" id="3.4.23.36" evidence="9"/>
<keyword evidence="6 9" id="KW-0378">Hydrolase</keyword>
<evidence type="ECO:0000256" key="6">
    <source>
        <dbReference type="ARBA" id="ARBA00022801"/>
    </source>
</evidence>
<dbReference type="PANTHER" id="PTHR33695:SF1">
    <property type="entry name" value="LIPOPROTEIN SIGNAL PEPTIDASE"/>
    <property type="match status" value="1"/>
</dbReference>
<feature type="transmembrane region" description="Helical" evidence="9">
    <location>
        <begin position="90"/>
        <end position="108"/>
    </location>
</feature>
<dbReference type="PANTHER" id="PTHR33695">
    <property type="entry name" value="LIPOPROTEIN SIGNAL PEPTIDASE"/>
    <property type="match status" value="1"/>
</dbReference>
<dbReference type="NCBIfam" id="NF011368">
    <property type="entry name" value="PRK14787.1"/>
    <property type="match status" value="1"/>
</dbReference>
<keyword evidence="4 9" id="KW-0812">Transmembrane</keyword>
<feature type="transmembrane region" description="Helical" evidence="9">
    <location>
        <begin position="60"/>
        <end position="78"/>
    </location>
</feature>
<evidence type="ECO:0000256" key="4">
    <source>
        <dbReference type="ARBA" id="ARBA00022692"/>
    </source>
</evidence>
<dbReference type="HAMAP" id="MF_00161">
    <property type="entry name" value="LspA"/>
    <property type="match status" value="1"/>
</dbReference>
<accession>A0A5C4S4M9</accession>
<gene>
    <name evidence="9 11" type="primary">lspA</name>
    <name evidence="11" type="ORF">FGF68_02495</name>
</gene>
<keyword evidence="7 9" id="KW-1133">Transmembrane helix</keyword>
<name>A0A5C4S4M9_PROVB</name>
<evidence type="ECO:0000256" key="7">
    <source>
        <dbReference type="ARBA" id="ARBA00022989"/>
    </source>
</evidence>
<evidence type="ECO:0000256" key="2">
    <source>
        <dbReference type="ARBA" id="ARBA00022475"/>
    </source>
</evidence>
<dbReference type="NCBIfam" id="TIGR00077">
    <property type="entry name" value="lspA"/>
    <property type="match status" value="1"/>
</dbReference>
<comment type="subcellular location">
    <subcellularLocation>
        <location evidence="9">Cell membrane</location>
        <topology evidence="9">Multi-pass membrane protein</topology>
    </subcellularLocation>
</comment>
<evidence type="ECO:0000256" key="3">
    <source>
        <dbReference type="ARBA" id="ARBA00022670"/>
    </source>
</evidence>
<keyword evidence="5 9" id="KW-0064">Aspartyl protease</keyword>
<proteinExistence type="inferred from homology"/>
<dbReference type="AlphaFoldDB" id="A0A5C4S4M9"/>
<dbReference type="GO" id="GO:0005886">
    <property type="term" value="C:plasma membrane"/>
    <property type="evidence" value="ECO:0007669"/>
    <property type="project" value="UniProtKB-SubCell"/>
</dbReference>
<organism evidence="11 12">
    <name type="scientific">Prosthecochloris vibrioformis</name>
    <name type="common">Chlorobium vibrioforme</name>
    <dbReference type="NCBI Taxonomy" id="1098"/>
    <lineage>
        <taxon>Bacteria</taxon>
        <taxon>Pseudomonadati</taxon>
        <taxon>Chlorobiota</taxon>
        <taxon>Chlorobiia</taxon>
        <taxon>Chlorobiales</taxon>
        <taxon>Chlorobiaceae</taxon>
        <taxon>Prosthecochloris</taxon>
    </lineage>
</organism>
<keyword evidence="2 9" id="KW-1003">Cell membrane</keyword>
<dbReference type="InterPro" id="IPR001872">
    <property type="entry name" value="Peptidase_A8"/>
</dbReference>
<reference evidence="11 12" key="1">
    <citation type="submission" date="2019-05" db="EMBL/GenBank/DDBJ databases">
        <title>Draft Whole-Genome sequence of the green sulfur bacterium Prosthecochloris vibrioformis DSM 260.</title>
        <authorList>
            <person name="Meyer T.E."/>
            <person name="Kyndt J.A."/>
        </authorList>
    </citation>
    <scope>NUCLEOTIDE SEQUENCE [LARGE SCALE GENOMIC DNA]</scope>
    <source>
        <strain evidence="11 12">DSM 260</strain>
    </source>
</reference>
<feature type="transmembrane region" description="Helical" evidence="9">
    <location>
        <begin position="128"/>
        <end position="151"/>
    </location>
</feature>
<feature type="active site" evidence="9">
    <location>
        <position position="139"/>
    </location>
</feature>
<evidence type="ECO:0000256" key="10">
    <source>
        <dbReference type="RuleBase" id="RU004181"/>
    </source>
</evidence>
<evidence type="ECO:0000256" key="8">
    <source>
        <dbReference type="ARBA" id="ARBA00023136"/>
    </source>
</evidence>
<evidence type="ECO:0000313" key="12">
    <source>
        <dbReference type="Proteomes" id="UP000309544"/>
    </source>
</evidence>
<dbReference type="GO" id="GO:0004190">
    <property type="term" value="F:aspartic-type endopeptidase activity"/>
    <property type="evidence" value="ECO:0007669"/>
    <property type="project" value="UniProtKB-UniRule"/>
</dbReference>
<keyword evidence="3 9" id="KW-0645">Protease</keyword>
<comment type="catalytic activity">
    <reaction evidence="9">
        <text>Release of signal peptides from bacterial membrane prolipoproteins. Hydrolyzes -Xaa-Yaa-Zaa-|-(S,diacylglyceryl)Cys-, in which Xaa is hydrophobic (preferably Leu), and Yaa (Ala or Ser) and Zaa (Gly or Ala) have small, neutral side chains.</text>
        <dbReference type="EC" id="3.4.23.36"/>
    </reaction>
</comment>
<feature type="active site" evidence="9">
    <location>
        <position position="113"/>
    </location>
</feature>
<dbReference type="RefSeq" id="WP_068867714.1">
    <property type="nucleotide sequence ID" value="NZ_VDCI01000001.1"/>
</dbReference>
<dbReference type="Pfam" id="PF01252">
    <property type="entry name" value="Peptidase_A8"/>
    <property type="match status" value="1"/>
</dbReference>
<sequence>MQRIFSLTAVVILLDQATKQLARVFLRDTERQVTLVADWLQLTYVENPGIAFGVTPGSRFTLVAMTFVILLGILFYVIRSSNRNPEFMTAFGLILGGGLGNLIDRTLIGRVVDFIHFDLYNGYLFNTWVSLWPVFNIADSAITIGAAWLVFRYTHIFNEQ</sequence>
<comment type="similarity">
    <text evidence="1 9 10">Belongs to the peptidase A8 family.</text>
</comment>
<comment type="caution">
    <text evidence="11">The sequence shown here is derived from an EMBL/GenBank/DDBJ whole genome shotgun (WGS) entry which is preliminary data.</text>
</comment>
<keyword evidence="8 9" id="KW-0472">Membrane</keyword>
<dbReference type="PRINTS" id="PR00781">
    <property type="entry name" value="LIPOSIGPTASE"/>
</dbReference>
<comment type="function">
    <text evidence="9">This protein specifically catalyzes the removal of signal peptides from prolipoproteins.</text>
</comment>
<evidence type="ECO:0000256" key="9">
    <source>
        <dbReference type="HAMAP-Rule" id="MF_00161"/>
    </source>
</evidence>
<evidence type="ECO:0000313" key="11">
    <source>
        <dbReference type="EMBL" id="TNJ38069.1"/>
    </source>
</evidence>
<dbReference type="UniPathway" id="UPA00665"/>
<dbReference type="GO" id="GO:0006508">
    <property type="term" value="P:proteolysis"/>
    <property type="evidence" value="ECO:0007669"/>
    <property type="project" value="UniProtKB-KW"/>
</dbReference>
<comment type="pathway">
    <text evidence="9">Protein modification; lipoprotein biosynthesis (signal peptide cleavage).</text>
</comment>
<keyword evidence="12" id="KW-1185">Reference proteome</keyword>
<dbReference type="Proteomes" id="UP000309544">
    <property type="component" value="Unassembled WGS sequence"/>
</dbReference>
<comment type="caution">
    <text evidence="9">Lacks conserved residue(s) required for the propagation of feature annotation.</text>
</comment>
<protein>
    <recommendedName>
        <fullName evidence="9">Lipoprotein signal peptidase</fullName>
        <ecNumber evidence="9">3.4.23.36</ecNumber>
    </recommendedName>
    <alternativeName>
        <fullName evidence="9">Prolipoprotein signal peptidase</fullName>
    </alternativeName>
    <alternativeName>
        <fullName evidence="9">Signal peptidase II</fullName>
        <shortName evidence="9">SPase II</shortName>
    </alternativeName>
</protein>
<evidence type="ECO:0000256" key="5">
    <source>
        <dbReference type="ARBA" id="ARBA00022750"/>
    </source>
</evidence>
<dbReference type="EMBL" id="VDCI01000001">
    <property type="protein sequence ID" value="TNJ38069.1"/>
    <property type="molecule type" value="Genomic_DNA"/>
</dbReference>
<evidence type="ECO:0000256" key="1">
    <source>
        <dbReference type="ARBA" id="ARBA00006139"/>
    </source>
</evidence>